<dbReference type="PANTHER" id="PTHR15741:SF27">
    <property type="entry name" value="TRANSCRIPTION FACTOR AP-4"/>
    <property type="match status" value="1"/>
</dbReference>
<feature type="compositionally biased region" description="Polar residues" evidence="6">
    <location>
        <begin position="367"/>
        <end position="382"/>
    </location>
</feature>
<proteinExistence type="predicted"/>
<keyword evidence="2" id="KW-0805">Transcription regulation</keyword>
<keyword evidence="9" id="KW-1185">Reference proteome</keyword>
<comment type="caution">
    <text evidence="8">The sequence shown here is derived from an EMBL/GenBank/DDBJ whole genome shotgun (WGS) entry which is preliminary data.</text>
</comment>
<reference evidence="8 9" key="1">
    <citation type="submission" date="2024-01" db="EMBL/GenBank/DDBJ databases">
        <authorList>
            <person name="Allen C."/>
            <person name="Tagirdzhanova G."/>
        </authorList>
    </citation>
    <scope>NUCLEOTIDE SEQUENCE [LARGE SCALE GENOMIC DNA]</scope>
</reference>
<feature type="compositionally biased region" description="Low complexity" evidence="6">
    <location>
        <begin position="352"/>
        <end position="363"/>
    </location>
</feature>
<dbReference type="InterPro" id="IPR011598">
    <property type="entry name" value="bHLH_dom"/>
</dbReference>
<sequence>MASGLHQESEPDMFFGYSIGEDFALLQDAPDPAPGAPLLSDTEQSALNNWFDVMKSDDRIHDNMTGNAIHSENWIDVPQFVGSTTSYGQPQSLQHASLGNHVFSQDIFGNMPLMFTPVTGHIPQTRPIPSNMTPVMASVSRSNSSPALPVHMGTGLGHSFSGLPGSGLGIDQPPSEDMVAAAHTLLLNNHHGTRHASFNFGPRLQLAQQHHNMNAFDLASGSPHAGPIVATSPSALLPTVGHSSGPQLRTARLASTSAPPLHLNADLGTVQPSGIVFTNDANTSQHTPQQVAMPSAAAPVHRQGLQWGTDESFAQKQFTPRSEKETSEALMSIHLKSMECLAPNHSTGMTRPSSPSYDSSVPPLNLKTRTGSFLGDAQTNGKQGMPPRKRKKGKAAQGDDGEKSPDDEAAAAANGIAVEGDEELAGLTKNGKPRKRKAKAVSNGNAPSLSSESPANLAQTTNGTGSEAAGSAEPAPTKRRRSAAVAKPPRENLTEEQKRENHIKSEQKRRTLIKTGFDDLCILVPGLQGGNLSKSLVLTTAASWLTELLEGNKRLESQLSSMNHATFSA</sequence>
<dbReference type="PROSITE" id="PS50888">
    <property type="entry name" value="BHLH"/>
    <property type="match status" value="1"/>
</dbReference>
<evidence type="ECO:0000256" key="5">
    <source>
        <dbReference type="ARBA" id="ARBA00023242"/>
    </source>
</evidence>
<keyword evidence="3" id="KW-0238">DNA-binding</keyword>
<evidence type="ECO:0000313" key="9">
    <source>
        <dbReference type="Proteomes" id="UP001642406"/>
    </source>
</evidence>
<name>A0ABP0CQP5_9PEZI</name>
<gene>
    <name evidence="8" type="ORF">SBRCBS47491_008771</name>
</gene>
<dbReference type="InterPro" id="IPR052207">
    <property type="entry name" value="Max-like/E-box_TFs"/>
</dbReference>
<dbReference type="EMBL" id="CAWUHC010000121">
    <property type="protein sequence ID" value="CAK7233912.1"/>
    <property type="molecule type" value="Genomic_DNA"/>
</dbReference>
<feature type="domain" description="BHLH" evidence="7">
    <location>
        <begin position="497"/>
        <end position="548"/>
    </location>
</feature>
<evidence type="ECO:0000259" key="7">
    <source>
        <dbReference type="PROSITE" id="PS50888"/>
    </source>
</evidence>
<feature type="region of interest" description="Disordered" evidence="6">
    <location>
        <begin position="343"/>
        <end position="506"/>
    </location>
</feature>
<evidence type="ECO:0000256" key="6">
    <source>
        <dbReference type="SAM" id="MobiDB-lite"/>
    </source>
</evidence>
<evidence type="ECO:0000256" key="4">
    <source>
        <dbReference type="ARBA" id="ARBA00023163"/>
    </source>
</evidence>
<dbReference type="Gene3D" id="4.10.280.10">
    <property type="entry name" value="Helix-loop-helix DNA-binding domain"/>
    <property type="match status" value="1"/>
</dbReference>
<evidence type="ECO:0000256" key="1">
    <source>
        <dbReference type="ARBA" id="ARBA00004123"/>
    </source>
</evidence>
<evidence type="ECO:0000313" key="8">
    <source>
        <dbReference type="EMBL" id="CAK7233912.1"/>
    </source>
</evidence>
<dbReference type="CDD" id="cd11404">
    <property type="entry name" value="bHLHzip_Mlx_like"/>
    <property type="match status" value="1"/>
</dbReference>
<comment type="subcellular location">
    <subcellularLocation>
        <location evidence="1">Nucleus</location>
    </subcellularLocation>
</comment>
<accession>A0ABP0CQP5</accession>
<keyword evidence="5" id="KW-0539">Nucleus</keyword>
<protein>
    <recommendedName>
        <fullName evidence="7">BHLH domain-containing protein</fullName>
    </recommendedName>
</protein>
<dbReference type="SUPFAM" id="SSF47459">
    <property type="entry name" value="HLH, helix-loop-helix DNA-binding domain"/>
    <property type="match status" value="1"/>
</dbReference>
<keyword evidence="4" id="KW-0804">Transcription</keyword>
<feature type="compositionally biased region" description="Polar residues" evidence="6">
    <location>
        <begin position="442"/>
        <end position="465"/>
    </location>
</feature>
<dbReference type="PANTHER" id="PTHR15741">
    <property type="entry name" value="BASIC HELIX-LOOP-HELIX ZIP TRANSCRIPTION FACTOR"/>
    <property type="match status" value="1"/>
</dbReference>
<dbReference type="Proteomes" id="UP001642406">
    <property type="component" value="Unassembled WGS sequence"/>
</dbReference>
<evidence type="ECO:0000256" key="3">
    <source>
        <dbReference type="ARBA" id="ARBA00023125"/>
    </source>
</evidence>
<dbReference type="Pfam" id="PF23181">
    <property type="entry name" value="bHLH_INO4"/>
    <property type="match status" value="1"/>
</dbReference>
<dbReference type="InterPro" id="IPR036638">
    <property type="entry name" value="HLH_DNA-bd_sf"/>
</dbReference>
<dbReference type="InterPro" id="IPR057072">
    <property type="entry name" value="bHLH_INO4"/>
</dbReference>
<organism evidence="8 9">
    <name type="scientific">Sporothrix bragantina</name>
    <dbReference type="NCBI Taxonomy" id="671064"/>
    <lineage>
        <taxon>Eukaryota</taxon>
        <taxon>Fungi</taxon>
        <taxon>Dikarya</taxon>
        <taxon>Ascomycota</taxon>
        <taxon>Pezizomycotina</taxon>
        <taxon>Sordariomycetes</taxon>
        <taxon>Sordariomycetidae</taxon>
        <taxon>Ophiostomatales</taxon>
        <taxon>Ophiostomataceae</taxon>
        <taxon>Sporothrix</taxon>
    </lineage>
</organism>
<evidence type="ECO:0000256" key="2">
    <source>
        <dbReference type="ARBA" id="ARBA00023015"/>
    </source>
</evidence>
<feature type="compositionally biased region" description="Basic and acidic residues" evidence="6">
    <location>
        <begin position="488"/>
        <end position="506"/>
    </location>
</feature>